<dbReference type="PANTHER" id="PTHR30086:SF20">
    <property type="entry name" value="ARGININE EXPORTER PROTEIN ARGO-RELATED"/>
    <property type="match status" value="1"/>
</dbReference>
<keyword evidence="5 6" id="KW-0472">Membrane</keyword>
<gene>
    <name evidence="7" type="ORF">I602_1218</name>
    <name evidence="8" type="ORF">SAMN05444353_0554</name>
</gene>
<sequence length="205" mass="22945">MNFIIYFILGTIISILGSIMPSMLNLTVVKISIKSGRKEALYLALGISSVLLFQSNIGAFLASILMKNSEYIATIQQVATGIIFLISINFFRLYFKNKDKPKKEKIQKSKAFMHGFVLSSLNMFAIPFYFTVVSILIGLNFFNYSIPNSIYFTIGSIAGSFLLYTIYAFTAKAIEKKILFMANKMDLILGVLTGFIAIINALYLI</sequence>
<feature type="transmembrane region" description="Helical" evidence="6">
    <location>
        <begin position="116"/>
        <end position="137"/>
    </location>
</feature>
<dbReference type="PATRIC" id="fig|1300348.6.peg.1217"/>
<evidence type="ECO:0000313" key="7">
    <source>
        <dbReference type="EMBL" id="KOY51658.1"/>
    </source>
</evidence>
<name>A0A0N0CFC0_9FLAO</name>
<dbReference type="PANTHER" id="PTHR30086">
    <property type="entry name" value="ARGININE EXPORTER PROTEIN ARGO"/>
    <property type="match status" value="1"/>
</dbReference>
<dbReference type="OrthoDB" id="1451945at2"/>
<dbReference type="GO" id="GO:0005886">
    <property type="term" value="C:plasma membrane"/>
    <property type="evidence" value="ECO:0007669"/>
    <property type="project" value="UniProtKB-SubCell"/>
</dbReference>
<dbReference type="Proteomes" id="UP000037716">
    <property type="component" value="Unassembled WGS sequence"/>
</dbReference>
<proteinExistence type="predicted"/>
<evidence type="ECO:0000256" key="3">
    <source>
        <dbReference type="ARBA" id="ARBA00022692"/>
    </source>
</evidence>
<feature type="transmembrane region" description="Helical" evidence="6">
    <location>
        <begin position="40"/>
        <end position="65"/>
    </location>
</feature>
<dbReference type="EMBL" id="LGBR01000001">
    <property type="protein sequence ID" value="KOY51658.1"/>
    <property type="molecule type" value="Genomic_DNA"/>
</dbReference>
<comment type="caution">
    <text evidence="7">The sequence shown here is derived from an EMBL/GenBank/DDBJ whole genome shotgun (WGS) entry which is preliminary data.</text>
</comment>
<dbReference type="EMBL" id="FNUE01000001">
    <property type="protein sequence ID" value="SEE06171.1"/>
    <property type="molecule type" value="Genomic_DNA"/>
</dbReference>
<evidence type="ECO:0000256" key="2">
    <source>
        <dbReference type="ARBA" id="ARBA00022475"/>
    </source>
</evidence>
<keyword evidence="2" id="KW-1003">Cell membrane</keyword>
<dbReference type="RefSeq" id="WP_053973814.1">
    <property type="nucleotide sequence ID" value="NZ_FNUE01000001.1"/>
</dbReference>
<accession>A0A0N0CFC0</accession>
<feature type="transmembrane region" description="Helical" evidence="6">
    <location>
        <begin position="71"/>
        <end position="95"/>
    </location>
</feature>
<evidence type="ECO:0000313" key="9">
    <source>
        <dbReference type="Proteomes" id="UP000037716"/>
    </source>
</evidence>
<protein>
    <submittedName>
        <fullName evidence="7">LysE type translocator</fullName>
    </submittedName>
    <submittedName>
        <fullName evidence="8">Threonine/homoserine/homoserine lactone efflux protein</fullName>
    </submittedName>
</protein>
<feature type="transmembrane region" description="Helical" evidence="6">
    <location>
        <begin position="6"/>
        <end position="28"/>
    </location>
</feature>
<evidence type="ECO:0000256" key="5">
    <source>
        <dbReference type="ARBA" id="ARBA00023136"/>
    </source>
</evidence>
<dbReference type="Pfam" id="PF01810">
    <property type="entry name" value="LysE"/>
    <property type="match status" value="1"/>
</dbReference>
<evidence type="ECO:0000256" key="6">
    <source>
        <dbReference type="SAM" id="Phobius"/>
    </source>
</evidence>
<dbReference type="Proteomes" id="UP000183071">
    <property type="component" value="Unassembled WGS sequence"/>
</dbReference>
<evidence type="ECO:0000313" key="8">
    <source>
        <dbReference type="EMBL" id="SEE06171.1"/>
    </source>
</evidence>
<organism evidence="7 9">
    <name type="scientific">Polaribacter dokdonensis DSW-5</name>
    <dbReference type="NCBI Taxonomy" id="1300348"/>
    <lineage>
        <taxon>Bacteria</taxon>
        <taxon>Pseudomonadati</taxon>
        <taxon>Bacteroidota</taxon>
        <taxon>Flavobacteriia</taxon>
        <taxon>Flavobacteriales</taxon>
        <taxon>Flavobacteriaceae</taxon>
    </lineage>
</organism>
<dbReference type="InterPro" id="IPR001123">
    <property type="entry name" value="LeuE-type"/>
</dbReference>
<evidence type="ECO:0000256" key="1">
    <source>
        <dbReference type="ARBA" id="ARBA00004651"/>
    </source>
</evidence>
<keyword evidence="4 6" id="KW-1133">Transmembrane helix</keyword>
<dbReference type="STRING" id="1300348.I602_1218"/>
<feature type="transmembrane region" description="Helical" evidence="6">
    <location>
        <begin position="149"/>
        <end position="167"/>
    </location>
</feature>
<comment type="subcellular location">
    <subcellularLocation>
        <location evidence="1">Cell membrane</location>
        <topology evidence="1">Multi-pass membrane protein</topology>
    </subcellularLocation>
</comment>
<feature type="transmembrane region" description="Helical" evidence="6">
    <location>
        <begin position="187"/>
        <end position="204"/>
    </location>
</feature>
<reference evidence="7 9" key="1">
    <citation type="submission" date="2015-07" db="EMBL/GenBank/DDBJ databases">
        <title>Genome of Polaribacter dokdonenesis DSW-5, isolated from seawater off Dokdo in Korea.</title>
        <authorList>
            <person name="Yoon K."/>
            <person name="Song J.Y."/>
            <person name="Kim J.F."/>
        </authorList>
    </citation>
    <scope>NUCLEOTIDE SEQUENCE [LARGE SCALE GENOMIC DNA]</scope>
    <source>
        <strain evidence="7 9">DSW-5</strain>
    </source>
</reference>
<dbReference type="GO" id="GO:0015171">
    <property type="term" value="F:amino acid transmembrane transporter activity"/>
    <property type="evidence" value="ECO:0007669"/>
    <property type="project" value="TreeGrafter"/>
</dbReference>
<evidence type="ECO:0000313" key="10">
    <source>
        <dbReference type="Proteomes" id="UP000183071"/>
    </source>
</evidence>
<evidence type="ECO:0000256" key="4">
    <source>
        <dbReference type="ARBA" id="ARBA00022989"/>
    </source>
</evidence>
<dbReference type="AlphaFoldDB" id="A0A0N0CFC0"/>
<reference evidence="8 10" key="2">
    <citation type="submission" date="2016-10" db="EMBL/GenBank/DDBJ databases">
        <authorList>
            <person name="Varghese N."/>
            <person name="Submissions S."/>
        </authorList>
    </citation>
    <scope>NUCLEOTIDE SEQUENCE [LARGE SCALE GENOMIC DNA]</scope>
    <source>
        <strain evidence="8 10">DSW-5</strain>
    </source>
</reference>
<keyword evidence="3 6" id="KW-0812">Transmembrane</keyword>
<keyword evidence="10" id="KW-1185">Reference proteome</keyword>